<name>A0ABV2X5C6_9NOCA</name>
<evidence type="ECO:0000313" key="3">
    <source>
        <dbReference type="Proteomes" id="UP001550535"/>
    </source>
</evidence>
<reference evidence="2 3" key="1">
    <citation type="submission" date="2024-06" db="EMBL/GenBank/DDBJ databases">
        <title>The Natural Products Discovery Center: Release of the First 8490 Sequenced Strains for Exploring Actinobacteria Biosynthetic Diversity.</title>
        <authorList>
            <person name="Kalkreuter E."/>
            <person name="Kautsar S.A."/>
            <person name="Yang D."/>
            <person name="Bader C.D."/>
            <person name="Teijaro C.N."/>
            <person name="Fluegel L."/>
            <person name="Davis C.M."/>
            <person name="Simpson J.R."/>
            <person name="Lauterbach L."/>
            <person name="Steele A.D."/>
            <person name="Gui C."/>
            <person name="Meng S."/>
            <person name="Li G."/>
            <person name="Viehrig K."/>
            <person name="Ye F."/>
            <person name="Su P."/>
            <person name="Kiefer A.F."/>
            <person name="Nichols A."/>
            <person name="Cepeda A.J."/>
            <person name="Yan W."/>
            <person name="Fan B."/>
            <person name="Jiang Y."/>
            <person name="Adhikari A."/>
            <person name="Zheng C.-J."/>
            <person name="Schuster L."/>
            <person name="Cowan T.M."/>
            <person name="Smanski M.J."/>
            <person name="Chevrette M.G."/>
            <person name="De Carvalho L.P.S."/>
            <person name="Shen B."/>
        </authorList>
    </citation>
    <scope>NUCLEOTIDE SEQUENCE [LARGE SCALE GENOMIC DNA]</scope>
    <source>
        <strain evidence="2 3">NPDC019434</strain>
    </source>
</reference>
<dbReference type="InterPro" id="IPR034768">
    <property type="entry name" value="4FE4S_WBL"/>
</dbReference>
<dbReference type="Pfam" id="PF02467">
    <property type="entry name" value="Whib"/>
    <property type="match status" value="1"/>
</dbReference>
<keyword evidence="3" id="KW-1185">Reference proteome</keyword>
<comment type="caution">
    <text evidence="2">The sequence shown here is derived from an EMBL/GenBank/DDBJ whole genome shotgun (WGS) entry which is preliminary data.</text>
</comment>
<accession>A0ABV2X5C6</accession>
<gene>
    <name evidence="2" type="ORF">ABZ507_04675</name>
</gene>
<organism evidence="2 3">
    <name type="scientific">Nocardia niwae</name>
    <dbReference type="NCBI Taxonomy" id="626084"/>
    <lineage>
        <taxon>Bacteria</taxon>
        <taxon>Bacillati</taxon>
        <taxon>Actinomycetota</taxon>
        <taxon>Actinomycetes</taxon>
        <taxon>Mycobacteriales</taxon>
        <taxon>Nocardiaceae</taxon>
        <taxon>Nocardia</taxon>
    </lineage>
</organism>
<dbReference type="Proteomes" id="UP001550535">
    <property type="component" value="Unassembled WGS sequence"/>
</dbReference>
<dbReference type="PROSITE" id="PS51674">
    <property type="entry name" value="4FE4S_WBL"/>
    <property type="match status" value="1"/>
</dbReference>
<sequence length="140" mass="15950">MEPVAPPVGSAACATWDPTRFASFNDQLAVFDGEPAQPERDILAARVICRSCSLLEDCRRFAYTSLDEHAFFAAETAAERRRKWRKSDKIAKRRRQAAELHQLGFSTSEMEKLLNRDERSIRNDLRAVRLQLPRSSSHSS</sequence>
<evidence type="ECO:0000313" key="2">
    <source>
        <dbReference type="EMBL" id="MEU2121107.1"/>
    </source>
</evidence>
<feature type="domain" description="4Fe-4S Wbl-type" evidence="1">
    <location>
        <begin position="12"/>
        <end position="82"/>
    </location>
</feature>
<dbReference type="RefSeq" id="WP_357810729.1">
    <property type="nucleotide sequence ID" value="NZ_JBEYBM010000035.1"/>
</dbReference>
<protein>
    <submittedName>
        <fullName evidence="2">WhiB family transcriptional regulator</fullName>
    </submittedName>
</protein>
<dbReference type="EMBL" id="JBEYBR010000007">
    <property type="protein sequence ID" value="MEU2121107.1"/>
    <property type="molecule type" value="Genomic_DNA"/>
</dbReference>
<proteinExistence type="predicted"/>
<evidence type="ECO:0000259" key="1">
    <source>
        <dbReference type="PROSITE" id="PS51674"/>
    </source>
</evidence>